<reference evidence="2 3" key="2">
    <citation type="journal article" date="2016" name="Infect. Immun.">
        <title>Helicobacter saguini, a Novel Helicobacter Isolated from Cotton-Top Tamarins with Ulcerative Colitis, Has Proinflammatory Properties and Induces Typhlocolitis and Dysplasia in Gnotobiotic IL-10-/- Mice.</title>
        <authorList>
            <person name="Shen Z."/>
            <person name="Mannion A."/>
            <person name="Whary M.T."/>
            <person name="Muthupalani S."/>
            <person name="Sheh A."/>
            <person name="Feng Y."/>
            <person name="Gong G."/>
            <person name="Vandamme P."/>
            <person name="Holcombe H.R."/>
            <person name="Paster B.J."/>
            <person name="Fox J.G."/>
        </authorList>
    </citation>
    <scope>NUCLEOTIDE SEQUENCE [LARGE SCALE GENOMIC DNA]</scope>
    <source>
        <strain evidence="2 3">MIT 97-6194</strain>
    </source>
</reference>
<evidence type="ECO:0000313" key="3">
    <source>
        <dbReference type="Proteomes" id="UP000029714"/>
    </source>
</evidence>
<dbReference type="EMBL" id="QBIU01000001">
    <property type="protein sequence ID" value="MWV69931.1"/>
    <property type="molecule type" value="Genomic_DNA"/>
</dbReference>
<organism evidence="2 3">
    <name type="scientific">Helicobacter saguini</name>
    <dbReference type="NCBI Taxonomy" id="1548018"/>
    <lineage>
        <taxon>Bacteria</taxon>
        <taxon>Pseudomonadati</taxon>
        <taxon>Campylobacterota</taxon>
        <taxon>Epsilonproteobacteria</taxon>
        <taxon>Campylobacterales</taxon>
        <taxon>Helicobacteraceae</taxon>
        <taxon>Helicobacter</taxon>
    </lineage>
</organism>
<protein>
    <submittedName>
        <fullName evidence="2">Uncharacterized protein</fullName>
    </submittedName>
</protein>
<dbReference type="Proteomes" id="UP000029714">
    <property type="component" value="Unassembled WGS sequence"/>
</dbReference>
<dbReference type="AlphaFoldDB" id="A0A347VNJ2"/>
<accession>A0A347VNJ2</accession>
<dbReference type="Gene3D" id="3.40.50.11660">
    <property type="entry name" value="Glycosyl transferase family 10, C-terminal domain"/>
    <property type="match status" value="1"/>
</dbReference>
<gene>
    <name evidence="1" type="ORF">DCO61_07935</name>
    <name evidence="2" type="ORF">LS64_010410</name>
</gene>
<comment type="caution">
    <text evidence="2">The sequence shown here is derived from an EMBL/GenBank/DDBJ whole genome shotgun (WGS) entry which is preliminary data.</text>
</comment>
<evidence type="ECO:0000313" key="1">
    <source>
        <dbReference type="EMBL" id="MWV69931.1"/>
    </source>
</evidence>
<sequence>MQIPRINPQDLEYILNPKAFINAHDFPTLDDLVDEVKRLDSDTLAYKQMREQDIFLNNFEPYKYYANKTFAFLDSIISQGRECALRRGVGAKLYGHERDLRYAKIVNNAYKKIFYKPRNTFRSFRSGIKNIFKK</sequence>
<evidence type="ECO:0000313" key="2">
    <source>
        <dbReference type="EMBL" id="TLD92392.1"/>
    </source>
</evidence>
<dbReference type="RefSeq" id="WP_118949288.1">
    <property type="nucleotide sequence ID" value="NZ_JRMP02000020.1"/>
</dbReference>
<dbReference type="OrthoDB" id="5329757at2"/>
<reference evidence="2" key="3">
    <citation type="submission" date="2018-04" db="EMBL/GenBank/DDBJ databases">
        <authorList>
            <person name="Sheh A."/>
            <person name="Shen Z."/>
            <person name="Mannion A.J."/>
            <person name="Fox J.G."/>
        </authorList>
    </citation>
    <scope>NUCLEOTIDE SEQUENCE</scope>
    <source>
        <strain evidence="2">MIT 97-6194</strain>
    </source>
</reference>
<name>A0A347VNJ2_9HELI</name>
<dbReference type="Proteomes" id="UP000477070">
    <property type="component" value="Unassembled WGS sequence"/>
</dbReference>
<evidence type="ECO:0000313" key="4">
    <source>
        <dbReference type="Proteomes" id="UP000477070"/>
    </source>
</evidence>
<dbReference type="SUPFAM" id="SSF53756">
    <property type="entry name" value="UDP-Glycosyltransferase/glycogen phosphorylase"/>
    <property type="match status" value="1"/>
</dbReference>
<keyword evidence="3" id="KW-1185">Reference proteome</keyword>
<reference evidence="2 3" key="1">
    <citation type="journal article" date="2014" name="Genome Announc.">
        <title>Draft genome sequences of eight enterohepatic helicobacter species isolated from both laboratory and wild rodents.</title>
        <authorList>
            <person name="Sheh A."/>
            <person name="Shen Z."/>
            <person name="Fox J.G."/>
        </authorList>
    </citation>
    <scope>NUCLEOTIDE SEQUENCE [LARGE SCALE GENOMIC DNA]</scope>
    <source>
        <strain evidence="2 3">MIT 97-6194</strain>
    </source>
</reference>
<dbReference type="InterPro" id="IPR038577">
    <property type="entry name" value="GT10-like_C_sf"/>
</dbReference>
<dbReference type="EMBL" id="JRMP02000020">
    <property type="protein sequence ID" value="TLD92392.1"/>
    <property type="molecule type" value="Genomic_DNA"/>
</dbReference>
<proteinExistence type="predicted"/>
<reference evidence="1 4" key="4">
    <citation type="submission" date="2019-12" db="EMBL/GenBank/DDBJ databases">
        <title>Multi-Generational Helicobacter saguini Isolates.</title>
        <authorList>
            <person name="Mannion A."/>
            <person name="Shen Z."/>
            <person name="Fox J.G."/>
        </authorList>
    </citation>
    <scope>NUCLEOTIDE SEQUENCE [LARGE SCALE GENOMIC DNA]</scope>
    <source>
        <strain evidence="1">16-048</strain>
        <strain evidence="4">16-048 (F4)</strain>
    </source>
</reference>